<evidence type="ECO:0000259" key="4">
    <source>
        <dbReference type="Pfam" id="PF00534"/>
    </source>
</evidence>
<accession>A0A2Y9BU17</accession>
<feature type="domain" description="Glycosyl transferase family 1" evidence="4">
    <location>
        <begin position="208"/>
        <end position="350"/>
    </location>
</feature>
<dbReference type="Pfam" id="PF13439">
    <property type="entry name" value="Glyco_transf_4"/>
    <property type="match status" value="1"/>
</dbReference>
<reference evidence="7" key="1">
    <citation type="submission" date="2016-10" db="EMBL/GenBank/DDBJ databases">
        <authorList>
            <person name="Varghese N."/>
            <person name="Submissions S."/>
        </authorList>
    </citation>
    <scope>NUCLEOTIDE SEQUENCE [LARGE SCALE GENOMIC DNA]</scope>
    <source>
        <strain evidence="7">DSM 22951</strain>
    </source>
</reference>
<keyword evidence="2" id="KW-0328">Glycosyltransferase</keyword>
<name>A0A2Y9BU17_9MICO</name>
<keyword evidence="3 6" id="KW-0808">Transferase</keyword>
<gene>
    <name evidence="6" type="ORF">SAMN04489750_2315</name>
</gene>
<dbReference type="Gene3D" id="3.40.50.2000">
    <property type="entry name" value="Glycogen Phosphorylase B"/>
    <property type="match status" value="2"/>
</dbReference>
<dbReference type="PANTHER" id="PTHR45947">
    <property type="entry name" value="SULFOQUINOVOSYL TRANSFERASE SQD2"/>
    <property type="match status" value="1"/>
</dbReference>
<dbReference type="Pfam" id="PF00534">
    <property type="entry name" value="Glycos_transf_1"/>
    <property type="match status" value="1"/>
</dbReference>
<organism evidence="6 7">
    <name type="scientific">Branchiibius hedensis</name>
    <dbReference type="NCBI Taxonomy" id="672460"/>
    <lineage>
        <taxon>Bacteria</taxon>
        <taxon>Bacillati</taxon>
        <taxon>Actinomycetota</taxon>
        <taxon>Actinomycetes</taxon>
        <taxon>Micrococcales</taxon>
        <taxon>Dermacoccaceae</taxon>
        <taxon>Branchiibius</taxon>
    </lineage>
</organism>
<dbReference type="CDD" id="cd03801">
    <property type="entry name" value="GT4_PimA-like"/>
    <property type="match status" value="1"/>
</dbReference>
<dbReference type="PANTHER" id="PTHR45947:SF3">
    <property type="entry name" value="SULFOQUINOVOSYL TRANSFERASE SQD2"/>
    <property type="match status" value="1"/>
</dbReference>
<sequence>MSLKGDPAWPLVLCGVKVALLTDCYLPRLGGIEVQMHDLGRHLVAEGHEVHAFTATRGADGTRHGQEVIDGVQVHRLAIPLPGDLPVNPLAPRELRSVLGDFDVAHVAMGVVSPFAMDSTRVALGLGVPTAVTWHCVQDRFRFVVQAAGYVRRWSRRGAALSAVSSVAAAPLVGLSTTPIAVLPNGISVADWAPSGELRVPPGGVVEVVSAMRLATRKRPVELVAAVGAARSELTGRGVDLRLTILGDGPLRSRVLTEGARYGDGWLTLPGRVTREELRARYLDSDLYVAPARLEAFGIAALEARTVGLPVVAPAMSGVSEFVTDGVNGVLTGPSTSELAAGIARLAGDTALLREITVTNQTSAPACDWPDVVRAAVAEYERAGA</sequence>
<dbReference type="SUPFAM" id="SSF53756">
    <property type="entry name" value="UDP-Glycosyltransferase/glycogen phosphorylase"/>
    <property type="match status" value="1"/>
</dbReference>
<dbReference type="InterPro" id="IPR050194">
    <property type="entry name" value="Glycosyltransferase_grp1"/>
</dbReference>
<evidence type="ECO:0000313" key="7">
    <source>
        <dbReference type="Proteomes" id="UP000250028"/>
    </source>
</evidence>
<evidence type="ECO:0000256" key="3">
    <source>
        <dbReference type="ARBA" id="ARBA00022679"/>
    </source>
</evidence>
<evidence type="ECO:0000259" key="5">
    <source>
        <dbReference type="Pfam" id="PF13439"/>
    </source>
</evidence>
<dbReference type="Proteomes" id="UP000250028">
    <property type="component" value="Unassembled WGS sequence"/>
</dbReference>
<evidence type="ECO:0000256" key="2">
    <source>
        <dbReference type="ARBA" id="ARBA00022676"/>
    </source>
</evidence>
<dbReference type="InterPro" id="IPR001296">
    <property type="entry name" value="Glyco_trans_1"/>
</dbReference>
<dbReference type="RefSeq" id="WP_245934098.1">
    <property type="nucleotide sequence ID" value="NZ_QGDN01000001.1"/>
</dbReference>
<protein>
    <recommendedName>
        <fullName evidence="1">D-inositol 3-phosphate glycosyltransferase</fullName>
    </recommendedName>
</protein>
<dbReference type="EMBL" id="UESZ01000001">
    <property type="protein sequence ID" value="SSA34982.1"/>
    <property type="molecule type" value="Genomic_DNA"/>
</dbReference>
<proteinExistence type="predicted"/>
<dbReference type="GO" id="GO:1901137">
    <property type="term" value="P:carbohydrate derivative biosynthetic process"/>
    <property type="evidence" value="ECO:0007669"/>
    <property type="project" value="UniProtKB-ARBA"/>
</dbReference>
<dbReference type="GO" id="GO:0016758">
    <property type="term" value="F:hexosyltransferase activity"/>
    <property type="evidence" value="ECO:0007669"/>
    <property type="project" value="TreeGrafter"/>
</dbReference>
<keyword evidence="7" id="KW-1185">Reference proteome</keyword>
<feature type="domain" description="Glycosyltransferase subfamily 4-like N-terminal" evidence="5">
    <location>
        <begin position="30"/>
        <end position="189"/>
    </location>
</feature>
<evidence type="ECO:0000313" key="6">
    <source>
        <dbReference type="EMBL" id="SSA34982.1"/>
    </source>
</evidence>
<evidence type="ECO:0000256" key="1">
    <source>
        <dbReference type="ARBA" id="ARBA00021292"/>
    </source>
</evidence>
<dbReference type="InterPro" id="IPR028098">
    <property type="entry name" value="Glyco_trans_4-like_N"/>
</dbReference>
<dbReference type="AlphaFoldDB" id="A0A2Y9BU17"/>